<accession>A0A6J7GQ62</accession>
<evidence type="ECO:0000256" key="1">
    <source>
        <dbReference type="ARBA" id="ARBA00006484"/>
    </source>
</evidence>
<dbReference type="PRINTS" id="PR00081">
    <property type="entry name" value="GDHRDH"/>
</dbReference>
<evidence type="ECO:0000313" key="4">
    <source>
        <dbReference type="EMBL" id="CAB5041891.1"/>
    </source>
</evidence>
<dbReference type="PANTHER" id="PTHR24320">
    <property type="entry name" value="RETINOL DEHYDROGENASE"/>
    <property type="match status" value="1"/>
</dbReference>
<evidence type="ECO:0000313" key="3">
    <source>
        <dbReference type="EMBL" id="CAB4909304.1"/>
    </source>
</evidence>
<dbReference type="InterPro" id="IPR036291">
    <property type="entry name" value="NAD(P)-bd_dom_sf"/>
</dbReference>
<dbReference type="EMBL" id="CAFBPZ010000118">
    <property type="protein sequence ID" value="CAB5041891.1"/>
    <property type="molecule type" value="Genomic_DNA"/>
</dbReference>
<name>A0A6J7GQ62_9ZZZZ</name>
<evidence type="ECO:0000256" key="2">
    <source>
        <dbReference type="ARBA" id="ARBA00023002"/>
    </source>
</evidence>
<reference evidence="3" key="1">
    <citation type="submission" date="2020-05" db="EMBL/GenBank/DDBJ databases">
        <authorList>
            <person name="Chiriac C."/>
            <person name="Salcher M."/>
            <person name="Ghai R."/>
            <person name="Kavagutti S V."/>
        </authorList>
    </citation>
    <scope>NUCLEOTIDE SEQUENCE</scope>
</reference>
<comment type="similarity">
    <text evidence="1">Belongs to the short-chain dehydrogenases/reductases (SDR) family.</text>
</comment>
<keyword evidence="2" id="KW-0560">Oxidoreductase</keyword>
<dbReference type="GO" id="GO:0016491">
    <property type="term" value="F:oxidoreductase activity"/>
    <property type="evidence" value="ECO:0007669"/>
    <property type="project" value="UniProtKB-KW"/>
</dbReference>
<dbReference type="PANTHER" id="PTHR24320:SF148">
    <property type="entry name" value="NAD(P)-BINDING ROSSMANN-FOLD SUPERFAMILY PROTEIN"/>
    <property type="match status" value="1"/>
</dbReference>
<dbReference type="PRINTS" id="PR00080">
    <property type="entry name" value="SDRFAMILY"/>
</dbReference>
<dbReference type="NCBIfam" id="NF004846">
    <property type="entry name" value="PRK06197.1"/>
    <property type="match status" value="1"/>
</dbReference>
<protein>
    <submittedName>
        <fullName evidence="3">Unannotated protein</fullName>
    </submittedName>
</protein>
<sequence length="309" mass="33139">MEWTSADMPNLQGRRAIVTGANSGLGWCTAKALALAGVHVTLAVRDLAKGATAAAAITEAGGRFVAAQHLDVANLASVREFAQTWSQNNSDGLDLLVNNAGVMAIPARVSADGFELQFATNHLGHFALTGLLMPALLAKPQSRVVNVASNAHRMVKGMNFDDLMATKKYRAWNQYGQSKLANLLFTSELQRRLDLVGSSTKAMVAHPGYSATNLTSGSARLRNKTMQTKVSDTVSSWFGQDAELGALPILFAATAPNLAGDSYIGPDGWKEWKGYPKLVDRTNAAKDLDAARRLWDISEDLTGVHFPID</sequence>
<dbReference type="AlphaFoldDB" id="A0A6J7GQ62"/>
<dbReference type="Pfam" id="PF00106">
    <property type="entry name" value="adh_short"/>
    <property type="match status" value="1"/>
</dbReference>
<dbReference type="EMBL" id="CAFBMC010000105">
    <property type="protein sequence ID" value="CAB4909304.1"/>
    <property type="molecule type" value="Genomic_DNA"/>
</dbReference>
<dbReference type="InterPro" id="IPR002347">
    <property type="entry name" value="SDR_fam"/>
</dbReference>
<organism evidence="3">
    <name type="scientific">freshwater metagenome</name>
    <dbReference type="NCBI Taxonomy" id="449393"/>
    <lineage>
        <taxon>unclassified sequences</taxon>
        <taxon>metagenomes</taxon>
        <taxon>ecological metagenomes</taxon>
    </lineage>
</organism>
<dbReference type="SUPFAM" id="SSF51735">
    <property type="entry name" value="NAD(P)-binding Rossmann-fold domains"/>
    <property type="match status" value="1"/>
</dbReference>
<dbReference type="Gene3D" id="3.40.50.720">
    <property type="entry name" value="NAD(P)-binding Rossmann-like Domain"/>
    <property type="match status" value="1"/>
</dbReference>
<gene>
    <name evidence="3" type="ORF">UFOPK3495_01473</name>
    <name evidence="4" type="ORF">UFOPK4237_01412</name>
</gene>
<proteinExistence type="inferred from homology"/>